<dbReference type="GO" id="GO:0035267">
    <property type="term" value="C:NuA4 histone acetyltransferase complex"/>
    <property type="evidence" value="ECO:0007669"/>
    <property type="project" value="TreeGrafter"/>
</dbReference>
<dbReference type="Proteomes" id="UP001187531">
    <property type="component" value="Unassembled WGS sequence"/>
</dbReference>
<organism evidence="1 2">
    <name type="scientific">Artemia franciscana</name>
    <name type="common">Brine shrimp</name>
    <name type="synonym">Artemia sanfranciscana</name>
    <dbReference type="NCBI Taxonomy" id="6661"/>
    <lineage>
        <taxon>Eukaryota</taxon>
        <taxon>Metazoa</taxon>
        <taxon>Ecdysozoa</taxon>
        <taxon>Arthropoda</taxon>
        <taxon>Crustacea</taxon>
        <taxon>Branchiopoda</taxon>
        <taxon>Anostraca</taxon>
        <taxon>Artemiidae</taxon>
        <taxon>Artemia</taxon>
    </lineage>
</organism>
<protein>
    <submittedName>
        <fullName evidence="1">Uncharacterized protein</fullName>
    </submittedName>
</protein>
<dbReference type="GO" id="GO:0000812">
    <property type="term" value="C:Swr1 complex"/>
    <property type="evidence" value="ECO:0007669"/>
    <property type="project" value="TreeGrafter"/>
</dbReference>
<dbReference type="GO" id="GO:0006281">
    <property type="term" value="P:DNA repair"/>
    <property type="evidence" value="ECO:0007669"/>
    <property type="project" value="TreeGrafter"/>
</dbReference>
<dbReference type="PANTHER" id="PTHR46459">
    <property type="entry name" value="E1A-BINDING PROTEIN P400-RELATED"/>
    <property type="match status" value="1"/>
</dbReference>
<keyword evidence="2" id="KW-1185">Reference proteome</keyword>
<evidence type="ECO:0000313" key="2">
    <source>
        <dbReference type="Proteomes" id="UP001187531"/>
    </source>
</evidence>
<dbReference type="AlphaFoldDB" id="A0AA88L8A3"/>
<evidence type="ECO:0000313" key="1">
    <source>
        <dbReference type="EMBL" id="KAK2711810.1"/>
    </source>
</evidence>
<dbReference type="PANTHER" id="PTHR46459:SF1">
    <property type="entry name" value="E1A-BINDING PROTEIN P400"/>
    <property type="match status" value="1"/>
</dbReference>
<dbReference type="GO" id="GO:0003682">
    <property type="term" value="F:chromatin binding"/>
    <property type="evidence" value="ECO:0007669"/>
    <property type="project" value="TreeGrafter"/>
</dbReference>
<gene>
    <name evidence="1" type="ORF">QYM36_012814</name>
</gene>
<dbReference type="EMBL" id="JAVRJZ010000016">
    <property type="protein sequence ID" value="KAK2711810.1"/>
    <property type="molecule type" value="Genomic_DNA"/>
</dbReference>
<reference evidence="1" key="1">
    <citation type="submission" date="2023-07" db="EMBL/GenBank/DDBJ databases">
        <title>Chromosome-level genome assembly of Artemia franciscana.</title>
        <authorList>
            <person name="Jo E."/>
        </authorList>
    </citation>
    <scope>NUCLEOTIDE SEQUENCE</scope>
    <source>
        <tissue evidence="1">Whole body</tissue>
    </source>
</reference>
<proteinExistence type="predicted"/>
<comment type="caution">
    <text evidence="1">The sequence shown here is derived from an EMBL/GenBank/DDBJ whole genome shotgun (WGS) entry which is preliminary data.</text>
</comment>
<sequence length="167" mass="19364">MSEPEKKQSKLGIDGTFKSYDDLLKKILEYKNNQLRALYEAHIKSHSKLFYLENEGDFLQFFEWSKEPNKDLQTYLDKQSLPALQKPKGLQTEQEVTPASLKVSLKTPGHSGPGRPSVLTSDQLAERAKHEAVIFLRIVELQREGLWSEKRLPKVAEPQRLKTHWDY</sequence>
<name>A0AA88L8A3_ARTSF</name>
<accession>A0AA88L8A3</accession>